<dbReference type="EMBL" id="CP095072">
    <property type="protein sequence ID" value="UOQ48820.1"/>
    <property type="molecule type" value="Genomic_DNA"/>
</dbReference>
<evidence type="ECO:0000256" key="6">
    <source>
        <dbReference type="RuleBase" id="RU365089"/>
    </source>
</evidence>
<evidence type="ECO:0000313" key="11">
    <source>
        <dbReference type="Proteomes" id="UP000831782"/>
    </source>
</evidence>
<dbReference type="Pfam" id="PF00872">
    <property type="entry name" value="Transposase_mut"/>
    <property type="match status" value="1"/>
</dbReference>
<comment type="function">
    <text evidence="1 6">Required for the transposition of the insertion element.</text>
</comment>
<evidence type="ECO:0000313" key="8">
    <source>
        <dbReference type="EMBL" id="UOQ48820.1"/>
    </source>
</evidence>
<dbReference type="NCBIfam" id="NF033543">
    <property type="entry name" value="transpos_IS256"/>
    <property type="match status" value="1"/>
</dbReference>
<feature type="region of interest" description="Disordered" evidence="7">
    <location>
        <begin position="55"/>
        <end position="83"/>
    </location>
</feature>
<dbReference type="EMBL" id="CP095072">
    <property type="protein sequence ID" value="UOQ50095.1"/>
    <property type="molecule type" value="Genomic_DNA"/>
</dbReference>
<accession>A0ABY4F0A5</accession>
<evidence type="ECO:0000256" key="4">
    <source>
        <dbReference type="ARBA" id="ARBA00023125"/>
    </source>
</evidence>
<reference evidence="10 11" key="1">
    <citation type="submission" date="2022-04" db="EMBL/GenBank/DDBJ databases">
        <title>Gracilibacillus sp. isolated from saltern.</title>
        <authorList>
            <person name="Won M."/>
            <person name="Lee C.-M."/>
            <person name="Woen H.-Y."/>
            <person name="Kwon S.-W."/>
        </authorList>
    </citation>
    <scope>NUCLEOTIDE SEQUENCE [LARGE SCALE GENOMIC DNA]</scope>
    <source>
        <strain evidence="10 11">SSWR10-1</strain>
    </source>
</reference>
<sequence>MFEMGKPKRDPNSVDLANKIIEQYQPETVEDMQNALKDIFGPMFETMLKGEMDHHLGYSSNEKGQKNTENRRNGYGKKTVKTSTGEVELEVPRDRDGSFEPQVIPKRQRDVSAIENKVISMYARGMSQRDISSTIEDIYGFSVSHEMVSNITDHVLTELEEWQTRPLQPCYPFVFVDCLYATIRNDYETKKYAVYTMLGYTMEGKKEILGLWLNETESKHKWMQIFDEIKTRGVEDIFFLSIDGVSGLEEGARAIFPALTVQRCIVHLIRNSLKYVPSKDYKPFTAALRKVYGASSLKACRSAFETFQQQWSSYPGAIDVWKRHFSHVEQLFDYGSAIRKIMYTTNAVESVHSSYRKVTQKGAFPHENALLKVLYLRTKELENKWEGGHIQQWAMVMNQLLIHDHLKDRVLKYLE</sequence>
<keyword evidence="3 6" id="KW-0815">Transposition</keyword>
<proteinExistence type="inferred from homology"/>
<evidence type="ECO:0000313" key="10">
    <source>
        <dbReference type="EMBL" id="UOQ50095.1"/>
    </source>
</evidence>
<evidence type="ECO:0000256" key="7">
    <source>
        <dbReference type="SAM" id="MobiDB-lite"/>
    </source>
</evidence>
<comment type="similarity">
    <text evidence="2 6">Belongs to the transposase mutator family.</text>
</comment>
<evidence type="ECO:0000256" key="5">
    <source>
        <dbReference type="ARBA" id="ARBA00023172"/>
    </source>
</evidence>
<dbReference type="PANTHER" id="PTHR33217">
    <property type="entry name" value="TRANSPOSASE FOR INSERTION SEQUENCE ELEMENT IS1081"/>
    <property type="match status" value="1"/>
</dbReference>
<dbReference type="Proteomes" id="UP000831782">
    <property type="component" value="Chromosome"/>
</dbReference>
<keyword evidence="6" id="KW-0814">Transposable element</keyword>
<keyword evidence="11" id="KW-1185">Reference proteome</keyword>
<evidence type="ECO:0000256" key="3">
    <source>
        <dbReference type="ARBA" id="ARBA00022578"/>
    </source>
</evidence>
<keyword evidence="5 6" id="KW-0233">DNA recombination</keyword>
<keyword evidence="4 6" id="KW-0238">DNA-binding</keyword>
<dbReference type="EMBL" id="CP095072">
    <property type="protein sequence ID" value="UOQ49269.1"/>
    <property type="molecule type" value="Genomic_DNA"/>
</dbReference>
<feature type="compositionally biased region" description="Basic and acidic residues" evidence="7">
    <location>
        <begin position="63"/>
        <end position="72"/>
    </location>
</feature>
<protein>
    <recommendedName>
        <fullName evidence="6">Mutator family transposase</fullName>
    </recommendedName>
</protein>
<name>A0ABY4F0A5_9BACI</name>
<evidence type="ECO:0000256" key="1">
    <source>
        <dbReference type="ARBA" id="ARBA00002190"/>
    </source>
</evidence>
<dbReference type="InterPro" id="IPR001207">
    <property type="entry name" value="Transposase_mutator"/>
</dbReference>
<evidence type="ECO:0000313" key="9">
    <source>
        <dbReference type="EMBL" id="UOQ49269.1"/>
    </source>
</evidence>
<organism evidence="10 11">
    <name type="scientific">Gracilibacillus caseinilyticus</name>
    <dbReference type="NCBI Taxonomy" id="2932256"/>
    <lineage>
        <taxon>Bacteria</taxon>
        <taxon>Bacillati</taxon>
        <taxon>Bacillota</taxon>
        <taxon>Bacilli</taxon>
        <taxon>Bacillales</taxon>
        <taxon>Bacillaceae</taxon>
        <taxon>Gracilibacillus</taxon>
    </lineage>
</organism>
<gene>
    <name evidence="8" type="ORF">MUN88_01370</name>
    <name evidence="9" type="ORF">MUN88_03840</name>
    <name evidence="10" type="ORF">MUN88_08565</name>
</gene>
<dbReference type="PANTHER" id="PTHR33217:SF8">
    <property type="entry name" value="MUTATOR FAMILY TRANSPOSASE"/>
    <property type="match status" value="1"/>
</dbReference>
<evidence type="ECO:0000256" key="2">
    <source>
        <dbReference type="ARBA" id="ARBA00010961"/>
    </source>
</evidence>